<dbReference type="InterPro" id="IPR002110">
    <property type="entry name" value="Ankyrin_rpt"/>
</dbReference>
<dbReference type="AlphaFoldDB" id="A0A2A4Z5M6"/>
<feature type="signal peptide" evidence="2">
    <location>
        <begin position="1"/>
        <end position="27"/>
    </location>
</feature>
<keyword evidence="1" id="KW-0040">ANK repeat</keyword>
<dbReference type="PROSITE" id="PS50088">
    <property type="entry name" value="ANK_REPEAT"/>
    <property type="match status" value="6"/>
</dbReference>
<feature type="repeat" description="ANK" evidence="1">
    <location>
        <begin position="408"/>
        <end position="441"/>
    </location>
</feature>
<sequence>MIMNKLSKILGVSLLAASLMSGTSAFATDSLLTERDFFSVSTKAIDAEIDKGATEADLNQAVYLALRYGRDPKLIDHLLEKGADVDGVNEGNRAHIFNATYYGTYEQLKAFLAHKPKLDVRDGDGRTPFLRSFYGQQDMRAIKLMLEVGFDPNATDIAGTNAVYTAAYRNALPVVKFLVEELGLDPLTTSASSGENAIFRATNGPDADEIIAYLREKGADHKAISYSDQNIVSYMAERSRRSDHLELFKSFVADGISPHDKDEEGRDALLNAAYRNDDLDFIKYLVESGSDVNGVDKVGRDALNIAAYRNGEKVVKYFIAAGLDVNTPDNSGATALLWSTTHNNGSIKIIKALLEAGADAGAVDDNGNNAVLNVVSRDVTSSTKTGSVKEILELLVAAGASLNATTEKGETALIKAAQFGHHLDTLAYLIDNGLDVNAQNTYKLTPLMYAAMKATNVEVLEYLLSKGAATDTVDDFGDTAVDLVKENELLQDSNALEVIQAASK</sequence>
<gene>
    <name evidence="3" type="ORF">COB13_06505</name>
</gene>
<feature type="repeat" description="ANK" evidence="1">
    <location>
        <begin position="57"/>
        <end position="90"/>
    </location>
</feature>
<dbReference type="SMART" id="SM00248">
    <property type="entry name" value="ANK"/>
    <property type="match status" value="10"/>
</dbReference>
<feature type="repeat" description="ANK" evidence="1">
    <location>
        <begin position="331"/>
        <end position="365"/>
    </location>
</feature>
<feature type="repeat" description="ANK" evidence="1">
    <location>
        <begin position="442"/>
        <end position="475"/>
    </location>
</feature>
<dbReference type="PANTHER" id="PTHR44207:SF2">
    <property type="entry name" value="REPEAT PROTEIN, PUTATIVE-RELATED"/>
    <property type="match status" value="1"/>
</dbReference>
<keyword evidence="2" id="KW-0732">Signal</keyword>
<dbReference type="EMBL" id="NVUS01000006">
    <property type="protein sequence ID" value="PCJ01826.1"/>
    <property type="molecule type" value="Genomic_DNA"/>
</dbReference>
<organism evidence="3">
    <name type="scientific">OCS116 cluster bacterium</name>
    <dbReference type="NCBI Taxonomy" id="2030921"/>
    <lineage>
        <taxon>Bacteria</taxon>
        <taxon>Pseudomonadati</taxon>
        <taxon>Pseudomonadota</taxon>
        <taxon>Alphaproteobacteria</taxon>
        <taxon>OCS116 cluster</taxon>
    </lineage>
</organism>
<dbReference type="Pfam" id="PF12796">
    <property type="entry name" value="Ank_2"/>
    <property type="match status" value="3"/>
</dbReference>
<accession>A0A2A4Z5M6</accession>
<dbReference type="InterPro" id="IPR036770">
    <property type="entry name" value="Ankyrin_rpt-contain_sf"/>
</dbReference>
<dbReference type="Gene3D" id="1.25.40.20">
    <property type="entry name" value="Ankyrin repeat-containing domain"/>
    <property type="match status" value="4"/>
</dbReference>
<dbReference type="PANTHER" id="PTHR44207">
    <property type="entry name" value="SURFACE ANTIGEN BSPA-LIKE-RELATED"/>
    <property type="match status" value="1"/>
</dbReference>
<dbReference type="SUPFAM" id="SSF48403">
    <property type="entry name" value="Ankyrin repeat"/>
    <property type="match status" value="2"/>
</dbReference>
<name>A0A2A4Z5M6_9PROT</name>
<dbReference type="PROSITE" id="PS50297">
    <property type="entry name" value="ANK_REP_REGION"/>
    <property type="match status" value="2"/>
</dbReference>
<reference key="1">
    <citation type="submission" date="2017-08" db="EMBL/GenBank/DDBJ databases">
        <title>A dynamic microbial community with high functional redundancy inhabits the cold, oxic subseafloor aquifer.</title>
        <authorList>
            <person name="Tully B.J."/>
            <person name="Wheat C.G."/>
            <person name="Glazer B.T."/>
            <person name="Huber J.A."/>
        </authorList>
    </citation>
    <scope>NUCLEOTIDE SEQUENCE [LARGE SCALE GENOMIC DNA]</scope>
</reference>
<feature type="repeat" description="ANK" evidence="1">
    <location>
        <begin position="298"/>
        <end position="330"/>
    </location>
</feature>
<feature type="chain" id="PRO_5012495182" evidence="2">
    <location>
        <begin position="28"/>
        <end position="504"/>
    </location>
</feature>
<protein>
    <submittedName>
        <fullName evidence="3">Uncharacterized protein</fullName>
    </submittedName>
</protein>
<comment type="caution">
    <text evidence="3">The sequence shown here is derived from an EMBL/GenBank/DDBJ whole genome shotgun (WGS) entry which is preliminary data.</text>
</comment>
<reference evidence="3" key="2">
    <citation type="journal article" date="2018" name="ISME J.">
        <title>A dynamic microbial community with high functional redundancy inhabits the cold, oxic subseafloor aquifer.</title>
        <authorList>
            <person name="Tully B.J."/>
            <person name="Wheat C.G."/>
            <person name="Glazer B.T."/>
            <person name="Huber J.A."/>
        </authorList>
    </citation>
    <scope>NUCLEOTIDE SEQUENCE</scope>
    <source>
        <strain evidence="3">NORP83</strain>
    </source>
</reference>
<evidence type="ECO:0000313" key="3">
    <source>
        <dbReference type="EMBL" id="PCJ01826.1"/>
    </source>
</evidence>
<evidence type="ECO:0000256" key="1">
    <source>
        <dbReference type="PROSITE-ProRule" id="PRU00023"/>
    </source>
</evidence>
<evidence type="ECO:0000256" key="2">
    <source>
        <dbReference type="SAM" id="SignalP"/>
    </source>
</evidence>
<proteinExistence type="predicted"/>
<feature type="repeat" description="ANK" evidence="1">
    <location>
        <begin position="264"/>
        <end position="297"/>
    </location>
</feature>